<feature type="repeat" description="PPR" evidence="3">
    <location>
        <begin position="663"/>
        <end position="697"/>
    </location>
</feature>
<dbReference type="FunFam" id="1.25.40.10:FF:000353">
    <property type="entry name" value="Pentatricopeptide repeat-containing protein At4g39530"/>
    <property type="match status" value="1"/>
</dbReference>
<dbReference type="EMBL" id="JBFOLJ010000018">
    <property type="protein sequence ID" value="KAL2463969.1"/>
    <property type="molecule type" value="Genomic_DNA"/>
</dbReference>
<evidence type="ECO:0000313" key="4">
    <source>
        <dbReference type="EMBL" id="KAL2463969.1"/>
    </source>
</evidence>
<dbReference type="Pfam" id="PF20431">
    <property type="entry name" value="E_motif"/>
    <property type="match status" value="1"/>
</dbReference>
<keyword evidence="5" id="KW-1185">Reference proteome</keyword>
<dbReference type="Pfam" id="PF01535">
    <property type="entry name" value="PPR"/>
    <property type="match status" value="4"/>
</dbReference>
<feature type="repeat" description="PPR" evidence="3">
    <location>
        <begin position="224"/>
        <end position="258"/>
    </location>
</feature>
<gene>
    <name evidence="4" type="ORF">Fot_51925</name>
</gene>
<sequence length="849" mass="95572">MRPLYRRNYLFTLHIKSRVKPEKQPFSKSFSVLSSPFLHSENHGIITTHNRQTHRQYLGKLLLSSPQTSNNSIVYYKTVHAQIIVCGFENNVFLSNVLLVLYSKWESILSARYLFDKMPQRNLVTWSSMISVYYQDGSSEEALILFREYRKTSSESSNEYVLASVFRSCTQLGSFENGMCLHGFVIKVGFDQNAHVGTCLIDFYSKTGDVESARMVFDDMKLKNVVTWTVILTGFAKSGRGDVSLDLFRHMVETDVVPDNYVISSVLVACSMLEFLEGGKQVHAYVLRSCGDVDVSLSNVIMDFYIKCGDVKAGRKVFHQIVVKDLISWTTMISGYMQGGFDLEAMKLLTDMNRLGWKPDGFACTSVLTSCGSDGALEQGREIHAYTVKTNLDSDEYVRNSLIDLYSKCDSLIDAERVFHDSENGNVVSYNAMIEGYSRQGNLYKALDIFNEMRLNSIIPSLLTFVSLLGISSSQIALGMCSQLHSLMIKFGFCFDIFGGSALIDVYSKCSFVKDARLLFEEISDKDIGVWNSMLFGYTSQSKNEEALRLYLELQHWRQRPNEFTFLAMLMASSNLACLLHGLQFHNQAIKLGLDSGPFVTNALVDMYAKCGSIEAARKIFNSIIHKDIVCWNSIISMYAQHGGAQKALEIFEEMKNAGMHPNYISFVGVLSACAHMGLLDEGFHYFESMPRFGIEPGIEHYTCMVSLLGRAGKLYEAKAFIEKVPIQPAAIVWKSFLSACQVAGNVELAEHAAEMAISIDPKDSGSYTLLSNLFASKSMWIDVKKVREKMEKNGVVKETGCSWIELNNKVHLFFSRDRTHQDTDLIYTLIGYLIKHMKGISYEADTAS</sequence>
<protein>
    <submittedName>
        <fullName evidence="4">Pentatricopeptide repeat-containing protein</fullName>
    </submittedName>
</protein>
<organism evidence="4 5">
    <name type="scientific">Forsythia ovata</name>
    <dbReference type="NCBI Taxonomy" id="205694"/>
    <lineage>
        <taxon>Eukaryota</taxon>
        <taxon>Viridiplantae</taxon>
        <taxon>Streptophyta</taxon>
        <taxon>Embryophyta</taxon>
        <taxon>Tracheophyta</taxon>
        <taxon>Spermatophyta</taxon>
        <taxon>Magnoliopsida</taxon>
        <taxon>eudicotyledons</taxon>
        <taxon>Gunneridae</taxon>
        <taxon>Pentapetalae</taxon>
        <taxon>asterids</taxon>
        <taxon>lamiids</taxon>
        <taxon>Lamiales</taxon>
        <taxon>Oleaceae</taxon>
        <taxon>Forsythieae</taxon>
        <taxon>Forsythia</taxon>
    </lineage>
</organism>
<dbReference type="InterPro" id="IPR002885">
    <property type="entry name" value="PPR_rpt"/>
</dbReference>
<dbReference type="InterPro" id="IPR046848">
    <property type="entry name" value="E_motif"/>
</dbReference>
<dbReference type="InterPro" id="IPR046960">
    <property type="entry name" value="PPR_At4g14850-like_plant"/>
</dbReference>
<feature type="repeat" description="PPR" evidence="3">
    <location>
        <begin position="325"/>
        <end position="359"/>
    </location>
</feature>
<keyword evidence="1" id="KW-0677">Repeat</keyword>
<evidence type="ECO:0000256" key="1">
    <source>
        <dbReference type="ARBA" id="ARBA00022737"/>
    </source>
</evidence>
<evidence type="ECO:0000256" key="2">
    <source>
        <dbReference type="ARBA" id="ARBA00061659"/>
    </source>
</evidence>
<dbReference type="InterPro" id="IPR011990">
    <property type="entry name" value="TPR-like_helical_dom_sf"/>
</dbReference>
<dbReference type="SUPFAM" id="SSF48452">
    <property type="entry name" value="TPR-like"/>
    <property type="match status" value="1"/>
</dbReference>
<dbReference type="Gene3D" id="1.25.40.10">
    <property type="entry name" value="Tetratricopeptide repeat domain"/>
    <property type="match status" value="5"/>
</dbReference>
<dbReference type="FunFam" id="1.25.40.10:FF:000361">
    <property type="entry name" value="Pentatricopeptide repeat-containing protein chloroplastic"/>
    <property type="match status" value="1"/>
</dbReference>
<feature type="repeat" description="PPR" evidence="3">
    <location>
        <begin position="122"/>
        <end position="156"/>
    </location>
</feature>
<accession>A0ABD1PJ79</accession>
<comment type="caution">
    <text evidence="4">The sequence shown here is derived from an EMBL/GenBank/DDBJ whole genome shotgun (WGS) entry which is preliminary data.</text>
</comment>
<dbReference type="FunFam" id="1.25.40.10:FF:000073">
    <property type="entry name" value="Pentatricopeptide repeat-containing protein chloroplastic"/>
    <property type="match status" value="1"/>
</dbReference>
<dbReference type="PANTHER" id="PTHR47926:SF527">
    <property type="entry name" value="PENTATRICOPEPTIDE REPEAT-CONTAINING PROTEIN"/>
    <property type="match status" value="1"/>
</dbReference>
<dbReference type="Proteomes" id="UP001604277">
    <property type="component" value="Unassembled WGS sequence"/>
</dbReference>
<evidence type="ECO:0000313" key="5">
    <source>
        <dbReference type="Proteomes" id="UP001604277"/>
    </source>
</evidence>
<dbReference type="GO" id="GO:0003729">
    <property type="term" value="F:mRNA binding"/>
    <property type="evidence" value="ECO:0007669"/>
    <property type="project" value="UniProtKB-ARBA"/>
</dbReference>
<dbReference type="PANTHER" id="PTHR47926">
    <property type="entry name" value="PENTATRICOPEPTIDE REPEAT-CONTAINING PROTEIN"/>
    <property type="match status" value="1"/>
</dbReference>
<dbReference type="FunFam" id="1.25.40.10:FF:000090">
    <property type="entry name" value="Pentatricopeptide repeat-containing protein, chloroplastic"/>
    <property type="match status" value="1"/>
</dbReference>
<reference evidence="5" key="1">
    <citation type="submission" date="2024-07" db="EMBL/GenBank/DDBJ databases">
        <title>Two chromosome-level genome assemblies of Korean endemic species Abeliophyllum distichum and Forsythia ovata (Oleaceae).</title>
        <authorList>
            <person name="Jang H."/>
        </authorList>
    </citation>
    <scope>NUCLEOTIDE SEQUENCE [LARGE SCALE GENOMIC DNA]</scope>
</reference>
<dbReference type="AlphaFoldDB" id="A0ABD1PJ79"/>
<feature type="repeat" description="PPR" evidence="3">
    <location>
        <begin position="426"/>
        <end position="460"/>
    </location>
</feature>
<comment type="similarity">
    <text evidence="2">Belongs to the PPR family. PCMP-E subfamily.</text>
</comment>
<feature type="repeat" description="PPR" evidence="3">
    <location>
        <begin position="527"/>
        <end position="561"/>
    </location>
</feature>
<dbReference type="NCBIfam" id="TIGR00756">
    <property type="entry name" value="PPR"/>
    <property type="match status" value="6"/>
</dbReference>
<dbReference type="Pfam" id="PF13041">
    <property type="entry name" value="PPR_2"/>
    <property type="match status" value="4"/>
</dbReference>
<evidence type="ECO:0000256" key="3">
    <source>
        <dbReference type="PROSITE-ProRule" id="PRU00708"/>
    </source>
</evidence>
<feature type="repeat" description="PPR" evidence="3">
    <location>
        <begin position="628"/>
        <end position="662"/>
    </location>
</feature>
<dbReference type="PROSITE" id="PS51375">
    <property type="entry name" value="PPR"/>
    <property type="match status" value="7"/>
</dbReference>
<name>A0ABD1PJ79_9LAMI</name>
<proteinExistence type="inferred from homology"/>